<dbReference type="PANTHER" id="PTHR10569:SF2">
    <property type="entry name" value="GLYCOGEN DEBRANCHING ENZYME"/>
    <property type="match status" value="1"/>
</dbReference>
<evidence type="ECO:0000259" key="1">
    <source>
        <dbReference type="Pfam" id="PF06202"/>
    </source>
</evidence>
<protein>
    <recommendedName>
        <fullName evidence="5">Glycogen debranching enzyme</fullName>
    </recommendedName>
</protein>
<gene>
    <name evidence="3" type="ORF">CJOHNSTONI_LOCUS4894</name>
</gene>
<evidence type="ECO:0000259" key="2">
    <source>
        <dbReference type="Pfam" id="PF14702"/>
    </source>
</evidence>
<name>A0A8J2Q065_9BILA</name>
<evidence type="ECO:0008006" key="5">
    <source>
        <dbReference type="Google" id="ProtNLM"/>
    </source>
</evidence>
<dbReference type="Proteomes" id="UP000746747">
    <property type="component" value="Unassembled WGS sequence"/>
</dbReference>
<reference evidence="3" key="1">
    <citation type="submission" date="2021-09" db="EMBL/GenBank/DDBJ databases">
        <authorList>
            <consortium name="Pathogen Informatics"/>
        </authorList>
    </citation>
    <scope>NUCLEOTIDE SEQUENCE</scope>
</reference>
<dbReference type="PANTHER" id="PTHR10569">
    <property type="entry name" value="GLYCOGEN DEBRANCHING ENZYME"/>
    <property type="match status" value="1"/>
</dbReference>
<organism evidence="3 4">
    <name type="scientific">Cercopithifilaria johnstoni</name>
    <dbReference type="NCBI Taxonomy" id="2874296"/>
    <lineage>
        <taxon>Eukaryota</taxon>
        <taxon>Metazoa</taxon>
        <taxon>Ecdysozoa</taxon>
        <taxon>Nematoda</taxon>
        <taxon>Chromadorea</taxon>
        <taxon>Rhabditida</taxon>
        <taxon>Spirurina</taxon>
        <taxon>Spiruromorpha</taxon>
        <taxon>Filarioidea</taxon>
        <taxon>Onchocercidae</taxon>
        <taxon>Cercopithifilaria</taxon>
    </lineage>
</organism>
<proteinExistence type="predicted"/>
<dbReference type="AlphaFoldDB" id="A0A8J2Q065"/>
<feature type="domain" description="Glycogen debranching enzyme C-terminal" evidence="1">
    <location>
        <begin position="356"/>
        <end position="509"/>
    </location>
</feature>
<dbReference type="GO" id="GO:0004135">
    <property type="term" value="F:amylo-alpha-1,6-glucosidase activity"/>
    <property type="evidence" value="ECO:0007669"/>
    <property type="project" value="InterPro"/>
</dbReference>
<dbReference type="InterPro" id="IPR008928">
    <property type="entry name" value="6-hairpin_glycosidase_sf"/>
</dbReference>
<dbReference type="InterPro" id="IPR010401">
    <property type="entry name" value="AGL/Gdb1"/>
</dbReference>
<dbReference type="SUPFAM" id="SSF48208">
    <property type="entry name" value="Six-hairpin glycosidases"/>
    <property type="match status" value="1"/>
</dbReference>
<dbReference type="Pfam" id="PF06202">
    <property type="entry name" value="GDE_C"/>
    <property type="match status" value="1"/>
</dbReference>
<sequence>IDVVSETRNYTTWNEIKQSPAIIPARAALNRLHIWLAEHNYTQIYVDQRTSDIVALTRHNPITHEKVIMIAYTAFNRDAICYDCPIVEDLTFTGLFDEILLEIEFHYTFKGNPDSTDKIVGLNGAKVEVREHLKQDNSKLAVIKQFEANGKLHLEHFPSGSVIVIKVSPIKKAAEAIKLIRDYLSGKNDFIKTFFVNALKQSTLQIYNMLLFRCAGEDQDDFGSGSYNVPNWKTLDYCGLQGLLPYLNDIRFHNDLGHPICQNLRDGLWLCNYIYHRLRNHNPVLTEIARIIRILFLPLREIPYDLRPCYFEALFSLIYETTLEQLMKKLSPPFITASVYVQSLALSSVSFLGAVKNARLSLLPDGYKTEDEQPSSLSAGLPHFSTGIWRNWGRDTFIALPGCCLVTGRFQDARNLILSYGGAMRHGLIPNLLDGGYGARYNARDAVWFWLYSIVKYIEMVPNGAEILKSKVLRIYVHDDTIYGHDLTEQDLADTMQETLMRHFNGIEFVERNAGHRIDEHMQESGK</sequence>
<dbReference type="InterPro" id="IPR032788">
    <property type="entry name" value="AGL_central"/>
</dbReference>
<dbReference type="GO" id="GO:0005980">
    <property type="term" value="P:glycogen catabolic process"/>
    <property type="evidence" value="ECO:0007669"/>
    <property type="project" value="InterPro"/>
</dbReference>
<dbReference type="Pfam" id="PF14702">
    <property type="entry name" value="hGDE_central"/>
    <property type="match status" value="1"/>
</dbReference>
<dbReference type="GO" id="GO:0004134">
    <property type="term" value="F:4-alpha-glucanotransferase activity"/>
    <property type="evidence" value="ECO:0007669"/>
    <property type="project" value="InterPro"/>
</dbReference>
<feature type="non-terminal residue" evidence="3">
    <location>
        <position position="1"/>
    </location>
</feature>
<dbReference type="InterPro" id="IPR032790">
    <property type="entry name" value="GDE_C"/>
</dbReference>
<evidence type="ECO:0000313" key="3">
    <source>
        <dbReference type="EMBL" id="CAG9534789.1"/>
    </source>
</evidence>
<dbReference type="OrthoDB" id="10248904at2759"/>
<keyword evidence="4" id="KW-1185">Reference proteome</keyword>
<feature type="domain" description="Glycogen debranching enzyme central" evidence="2">
    <location>
        <begin position="22"/>
        <end position="278"/>
    </location>
</feature>
<evidence type="ECO:0000313" key="4">
    <source>
        <dbReference type="Proteomes" id="UP000746747"/>
    </source>
</evidence>
<accession>A0A8J2Q065</accession>
<comment type="caution">
    <text evidence="3">The sequence shown here is derived from an EMBL/GenBank/DDBJ whole genome shotgun (WGS) entry which is preliminary data.</text>
</comment>
<dbReference type="EMBL" id="CAKAEH010001331">
    <property type="protein sequence ID" value="CAG9534789.1"/>
    <property type="molecule type" value="Genomic_DNA"/>
</dbReference>